<feature type="compositionally biased region" description="Polar residues" evidence="1">
    <location>
        <begin position="597"/>
        <end position="618"/>
    </location>
</feature>
<gene>
    <name evidence="2" type="ORF">LTR09_009256</name>
</gene>
<feature type="region of interest" description="Disordered" evidence="1">
    <location>
        <begin position="230"/>
        <end position="293"/>
    </location>
</feature>
<feature type="region of interest" description="Disordered" evidence="1">
    <location>
        <begin position="392"/>
        <end position="421"/>
    </location>
</feature>
<accession>A0AAJ0G682</accession>
<protein>
    <submittedName>
        <fullName evidence="2">Uncharacterized protein</fullName>
    </submittedName>
</protein>
<evidence type="ECO:0000313" key="3">
    <source>
        <dbReference type="Proteomes" id="UP001271007"/>
    </source>
</evidence>
<name>A0AAJ0G682_9PEZI</name>
<comment type="caution">
    <text evidence="2">The sequence shown here is derived from an EMBL/GenBank/DDBJ whole genome shotgun (WGS) entry which is preliminary data.</text>
</comment>
<dbReference type="EMBL" id="JAWDJX010000040">
    <property type="protein sequence ID" value="KAK3049337.1"/>
    <property type="molecule type" value="Genomic_DNA"/>
</dbReference>
<feature type="compositionally biased region" description="Polar residues" evidence="1">
    <location>
        <begin position="350"/>
        <end position="367"/>
    </location>
</feature>
<dbReference type="AlphaFoldDB" id="A0AAJ0G682"/>
<feature type="region of interest" description="Disordered" evidence="1">
    <location>
        <begin position="546"/>
        <end position="646"/>
    </location>
</feature>
<feature type="compositionally biased region" description="Polar residues" evidence="1">
    <location>
        <begin position="560"/>
        <end position="569"/>
    </location>
</feature>
<keyword evidence="3" id="KW-1185">Reference proteome</keyword>
<sequence>MPKGTLKITTLERALGFRWPHGLSRAKKESSQQPALRIFLATMDDLNCRYQIRASTDESLLLEFRSEVDDLFEALGPKLWPDQSVETSEWLSSTDWDGLWPRRLFYHNAADKGVLRQRFHDLVYAKCFRHYENQKQAQKRKEREEAESFAQSDGSDHSENETEQPYAHPCARPYDRPYATPSSSRGQALLDAATATSEAHMRTKPIEDAATLGNRAWASINADTINVANPYRSSHGSKRPPSSHATSRLPISATPDSADSTTLKRKHSRKSSVDEDASLERAQKATKVQHTSSRSRLIVVMKLTPNKLAVVLSPPHISPGIEPPATLVAYDPAEYAVLPNQDIRSPVPANAQTASRRTSTPASMESSGNVLITPHAYVESVFGSRSQSVVPSNVFSSRDQSIAPSDTHPRSSEAGQQEQSTHSGAMLDILVQRHRTVEVTAQTVDVSADHGQQNKDESLKIMTSGTNGDINANPPDDDSTGSVDNGAAASECAMGSTASNHDFVKNEAECNSIEHVEPSTSPVSIAPLFETLASPVGGRNSALAAIQTTQSPSDRKRSIDPTTSITTASIDVVPANPTSSVHSTPGDQPDEHPVNNLGHTTAGNGSTRTSQSRIETQQPPVPLSGSVRRGHDSTPPRTPNVAALSTSSSHKKVFIMRLEPPAANFKIYIAADTDTTVEQLFAMVQQKLRRRLNDQTVVELEVRPHDRPNDPFFAIERDDPITWRMCIREFSSLLGDEIELHGQVVV</sequence>
<organism evidence="2 3">
    <name type="scientific">Extremus antarcticus</name>
    <dbReference type="NCBI Taxonomy" id="702011"/>
    <lineage>
        <taxon>Eukaryota</taxon>
        <taxon>Fungi</taxon>
        <taxon>Dikarya</taxon>
        <taxon>Ascomycota</taxon>
        <taxon>Pezizomycotina</taxon>
        <taxon>Dothideomycetes</taxon>
        <taxon>Dothideomycetidae</taxon>
        <taxon>Mycosphaerellales</taxon>
        <taxon>Extremaceae</taxon>
        <taxon>Extremus</taxon>
    </lineage>
</organism>
<feature type="compositionally biased region" description="Polar residues" evidence="1">
    <location>
        <begin position="576"/>
        <end position="586"/>
    </location>
</feature>
<dbReference type="Proteomes" id="UP001271007">
    <property type="component" value="Unassembled WGS sequence"/>
</dbReference>
<evidence type="ECO:0000313" key="2">
    <source>
        <dbReference type="EMBL" id="KAK3049337.1"/>
    </source>
</evidence>
<evidence type="ECO:0000256" key="1">
    <source>
        <dbReference type="SAM" id="MobiDB-lite"/>
    </source>
</evidence>
<feature type="region of interest" description="Disordered" evidence="1">
    <location>
        <begin position="136"/>
        <end position="186"/>
    </location>
</feature>
<feature type="compositionally biased region" description="Basic and acidic residues" evidence="1">
    <location>
        <begin position="136"/>
        <end position="146"/>
    </location>
</feature>
<feature type="compositionally biased region" description="Polar residues" evidence="1">
    <location>
        <begin position="392"/>
        <end position="404"/>
    </location>
</feature>
<feature type="region of interest" description="Disordered" evidence="1">
    <location>
        <begin position="346"/>
        <end position="367"/>
    </location>
</feature>
<proteinExistence type="predicted"/>
<reference evidence="2" key="1">
    <citation type="submission" date="2023-04" db="EMBL/GenBank/DDBJ databases">
        <title>Black Yeasts Isolated from many extreme environments.</title>
        <authorList>
            <person name="Coleine C."/>
            <person name="Stajich J.E."/>
            <person name="Selbmann L."/>
        </authorList>
    </citation>
    <scope>NUCLEOTIDE SEQUENCE</scope>
    <source>
        <strain evidence="2">CCFEE 5312</strain>
    </source>
</reference>
<feature type="region of interest" description="Disordered" evidence="1">
    <location>
        <begin position="462"/>
        <end position="487"/>
    </location>
</feature>